<dbReference type="SUPFAM" id="SSF48452">
    <property type="entry name" value="TPR-like"/>
    <property type="match status" value="1"/>
</dbReference>
<dbReference type="InterPro" id="IPR019734">
    <property type="entry name" value="TPR_rpt"/>
</dbReference>
<dbReference type="InterPro" id="IPR016024">
    <property type="entry name" value="ARM-type_fold"/>
</dbReference>
<comment type="caution">
    <text evidence="1">The sequence shown here is derived from an EMBL/GenBank/DDBJ whole genome shotgun (WGS) entry which is preliminary data.</text>
</comment>
<dbReference type="Proteomes" id="UP001642483">
    <property type="component" value="Unassembled WGS sequence"/>
</dbReference>
<dbReference type="EMBL" id="CAWYQH010000112">
    <property type="protein sequence ID" value="CAK8689995.1"/>
    <property type="molecule type" value="Genomic_DNA"/>
</dbReference>
<dbReference type="SMART" id="SM00028">
    <property type="entry name" value="TPR"/>
    <property type="match status" value="3"/>
</dbReference>
<protein>
    <recommendedName>
        <fullName evidence="3">Tetratricopeptide repeat protein 12</fullName>
    </recommendedName>
</protein>
<sequence>MQSAKERQELDTFLAKVDNFGDIIKGMISGDVETQQEAMKRADSQLENLKNDEKIGFNRTVINKNAYAEDENAIQGPTFTDQHTSQEAFLSALEADSQKRAEARKERNQKASILKDRGNEAFKSGDYNTAIKLYTEATTVAKDMEALYTNRAAAFMKQERYQDAIDDCDFALMIDEKWVKAHVFKGRSLQKLKQFDDASIEFKKILKIDEKKFKLVEGYIKEVEADRHEHELEKTTKIQLENEELEAKSISKVIGTIRSRLSDEKSCADWSGGLMYYAGGFRVLQTKLANDEARTLFRTQGGFKMFSDKGSVNKCLTCRLSGSHEFLSHASELVSAAVCLFTAACLHSPANVKALLIEPNIPEILLSFLEWSDDQVKRDTIAFFHELSLDDDNRSLLYGSLDCKRLTVLLLKPNTRKADANSSAAATLCNLSLDKKFKNLVQHDFDGFLLPMFQDYLEEVGKESYEALTLRMRFLVQLVDNFLIASVISSNEEFKDDCVKSLGRCVVCFKNGLSNPCAMEELLRLIAVMLSNNQTESFCRQITSCLCPAIRAKDVELLTKVITVLSLTMGKFMGCVDVMLSEGGSSGIKQIYKLMKQNDLRLKTLALKILCCIGQYDSNRLRAFIKLDKGYETISEMLHDDQSDAAKVNQGHVALLLGYLANVPGALDAFTKNDMEGSIVRQLLVLCRDSKSKQARANSAIALGKLAKADMRFLENLRKYDGINILARNKPIVELLN</sequence>
<dbReference type="InterPro" id="IPR043195">
    <property type="entry name" value="TTC12"/>
</dbReference>
<dbReference type="InterPro" id="IPR011989">
    <property type="entry name" value="ARM-like"/>
</dbReference>
<proteinExistence type="predicted"/>
<organism evidence="1 2">
    <name type="scientific">Clavelina lepadiformis</name>
    <name type="common">Light-bulb sea squirt</name>
    <name type="synonym">Ascidia lepadiformis</name>
    <dbReference type="NCBI Taxonomy" id="159417"/>
    <lineage>
        <taxon>Eukaryota</taxon>
        <taxon>Metazoa</taxon>
        <taxon>Chordata</taxon>
        <taxon>Tunicata</taxon>
        <taxon>Ascidiacea</taxon>
        <taxon>Aplousobranchia</taxon>
        <taxon>Clavelinidae</taxon>
        <taxon>Clavelina</taxon>
    </lineage>
</organism>
<evidence type="ECO:0008006" key="3">
    <source>
        <dbReference type="Google" id="ProtNLM"/>
    </source>
</evidence>
<dbReference type="Gene3D" id="1.25.40.10">
    <property type="entry name" value="Tetratricopeptide repeat domain"/>
    <property type="match status" value="1"/>
</dbReference>
<dbReference type="SUPFAM" id="SSF48371">
    <property type="entry name" value="ARM repeat"/>
    <property type="match status" value="1"/>
</dbReference>
<name>A0ABP0GEH9_CLALP</name>
<gene>
    <name evidence="1" type="ORF">CVLEPA_LOCUS22647</name>
</gene>
<dbReference type="Gene3D" id="1.25.10.10">
    <property type="entry name" value="Leucine-rich Repeat Variant"/>
    <property type="match status" value="2"/>
</dbReference>
<keyword evidence="2" id="KW-1185">Reference proteome</keyword>
<evidence type="ECO:0000313" key="2">
    <source>
        <dbReference type="Proteomes" id="UP001642483"/>
    </source>
</evidence>
<evidence type="ECO:0000313" key="1">
    <source>
        <dbReference type="EMBL" id="CAK8689995.1"/>
    </source>
</evidence>
<dbReference type="PANTHER" id="PTHR46540">
    <property type="entry name" value="TETRATRICOPEPTIDE REPEAT PROTEIN 12"/>
    <property type="match status" value="1"/>
</dbReference>
<reference evidence="1 2" key="1">
    <citation type="submission" date="2024-02" db="EMBL/GenBank/DDBJ databases">
        <authorList>
            <person name="Daric V."/>
            <person name="Darras S."/>
        </authorList>
    </citation>
    <scope>NUCLEOTIDE SEQUENCE [LARGE SCALE GENOMIC DNA]</scope>
</reference>
<accession>A0ABP0GEH9</accession>
<dbReference type="InterPro" id="IPR011990">
    <property type="entry name" value="TPR-like_helical_dom_sf"/>
</dbReference>
<dbReference type="PANTHER" id="PTHR46540:SF1">
    <property type="entry name" value="TETRATRICOPEPTIDE REPEAT PROTEIN 12"/>
    <property type="match status" value="1"/>
</dbReference>